<gene>
    <name evidence="1" type="ORF">L345_05452</name>
</gene>
<protein>
    <submittedName>
        <fullName evidence="1">Uncharacterized protein</fullName>
    </submittedName>
</protein>
<dbReference type="AlphaFoldDB" id="V8P438"/>
<comment type="caution">
    <text evidence="1">The sequence shown here is derived from an EMBL/GenBank/DDBJ whole genome shotgun (WGS) entry which is preliminary data.</text>
</comment>
<dbReference type="Proteomes" id="UP000018936">
    <property type="component" value="Unassembled WGS sequence"/>
</dbReference>
<dbReference type="EMBL" id="AZIM01000948">
    <property type="protein sequence ID" value="ETE68746.1"/>
    <property type="molecule type" value="Genomic_DNA"/>
</dbReference>
<sequence>MKFKKKGNFHEKSRVCKVALDKSADKKNPFKFSVEFIFSIEKQKISSNMAAGVWQIIKWEEWIVSSSVLPASLCSKLLEAEEDASGFPPKEHRYSLPEVSWVPKPSETVSKCPRPSFTAANFRTVKKIKASNRPMGEGKRWSPTCDPPSSALTVVRHKRKEEFPGANKTTTNI</sequence>
<evidence type="ECO:0000313" key="1">
    <source>
        <dbReference type="EMBL" id="ETE68746.1"/>
    </source>
</evidence>
<evidence type="ECO:0000313" key="2">
    <source>
        <dbReference type="Proteomes" id="UP000018936"/>
    </source>
</evidence>
<organism evidence="1 2">
    <name type="scientific">Ophiophagus hannah</name>
    <name type="common">King cobra</name>
    <name type="synonym">Naja hannah</name>
    <dbReference type="NCBI Taxonomy" id="8665"/>
    <lineage>
        <taxon>Eukaryota</taxon>
        <taxon>Metazoa</taxon>
        <taxon>Chordata</taxon>
        <taxon>Craniata</taxon>
        <taxon>Vertebrata</taxon>
        <taxon>Euteleostomi</taxon>
        <taxon>Lepidosauria</taxon>
        <taxon>Squamata</taxon>
        <taxon>Bifurcata</taxon>
        <taxon>Unidentata</taxon>
        <taxon>Episquamata</taxon>
        <taxon>Toxicofera</taxon>
        <taxon>Serpentes</taxon>
        <taxon>Colubroidea</taxon>
        <taxon>Elapidae</taxon>
        <taxon>Elapinae</taxon>
        <taxon>Ophiophagus</taxon>
    </lineage>
</organism>
<accession>V8P438</accession>
<proteinExistence type="predicted"/>
<keyword evidence="2" id="KW-1185">Reference proteome</keyword>
<name>V8P438_OPHHA</name>
<reference evidence="1 2" key="1">
    <citation type="journal article" date="2013" name="Proc. Natl. Acad. Sci. U.S.A.">
        <title>The king cobra genome reveals dynamic gene evolution and adaptation in the snake venom system.</title>
        <authorList>
            <person name="Vonk F.J."/>
            <person name="Casewell N.R."/>
            <person name="Henkel C.V."/>
            <person name="Heimberg A.M."/>
            <person name="Jansen H.J."/>
            <person name="McCleary R.J."/>
            <person name="Kerkkamp H.M."/>
            <person name="Vos R.A."/>
            <person name="Guerreiro I."/>
            <person name="Calvete J.J."/>
            <person name="Wuster W."/>
            <person name="Woods A.E."/>
            <person name="Logan J.M."/>
            <person name="Harrison R.A."/>
            <person name="Castoe T.A."/>
            <person name="de Koning A.P."/>
            <person name="Pollock D.D."/>
            <person name="Yandell M."/>
            <person name="Calderon D."/>
            <person name="Renjifo C."/>
            <person name="Currier R.B."/>
            <person name="Salgado D."/>
            <person name="Pla D."/>
            <person name="Sanz L."/>
            <person name="Hyder A.S."/>
            <person name="Ribeiro J.M."/>
            <person name="Arntzen J.W."/>
            <person name="van den Thillart G.E."/>
            <person name="Boetzer M."/>
            <person name="Pirovano W."/>
            <person name="Dirks R.P."/>
            <person name="Spaink H.P."/>
            <person name="Duboule D."/>
            <person name="McGlinn E."/>
            <person name="Kini R.M."/>
            <person name="Richardson M.K."/>
        </authorList>
    </citation>
    <scope>NUCLEOTIDE SEQUENCE</scope>
    <source>
        <tissue evidence="1">Blood</tissue>
    </source>
</reference>